<evidence type="ECO:0000256" key="5">
    <source>
        <dbReference type="ARBA" id="ARBA00022670"/>
    </source>
</evidence>
<dbReference type="GO" id="GO:0006508">
    <property type="term" value="P:proteolysis"/>
    <property type="evidence" value="ECO:0007669"/>
    <property type="project" value="UniProtKB-KW"/>
</dbReference>
<dbReference type="Pfam" id="PF00548">
    <property type="entry name" value="Peptidase_C3"/>
    <property type="match status" value="1"/>
</dbReference>
<keyword evidence="8" id="KW-0547">Nucleotide-binding</keyword>
<keyword evidence="14" id="KW-1133">Transmembrane helix</keyword>
<dbReference type="EMBL" id="MN551122">
    <property type="protein sequence ID" value="QHD64759.1"/>
    <property type="molecule type" value="Genomic_RNA"/>
</dbReference>
<dbReference type="Gene3D" id="1.20.960.20">
    <property type="match status" value="1"/>
</dbReference>
<evidence type="ECO:0000256" key="13">
    <source>
        <dbReference type="ARBA" id="ARBA00023200"/>
    </source>
</evidence>
<keyword evidence="10" id="KW-0788">Thiol protease</keyword>
<evidence type="ECO:0000256" key="11">
    <source>
        <dbReference type="ARBA" id="ARBA00022840"/>
    </source>
</evidence>
<keyword evidence="3" id="KW-0191">Covalent protein-RNA linkage</keyword>
<dbReference type="GO" id="GO:0004197">
    <property type="term" value="F:cysteine-type endopeptidase activity"/>
    <property type="evidence" value="ECO:0007669"/>
    <property type="project" value="InterPro"/>
</dbReference>
<evidence type="ECO:0000256" key="9">
    <source>
        <dbReference type="ARBA" id="ARBA00022801"/>
    </source>
</evidence>
<keyword evidence="2" id="KW-0696">RNA-directed RNA polymerase</keyword>
<dbReference type="InterPro" id="IPR043504">
    <property type="entry name" value="Peptidase_S1_PA_chymotrypsin"/>
</dbReference>
<dbReference type="CDD" id="cd23169">
    <property type="entry name" value="ps-ssRNAv-Picornavirales"/>
    <property type="match status" value="1"/>
</dbReference>
<evidence type="ECO:0000256" key="3">
    <source>
        <dbReference type="ARBA" id="ARBA00022520"/>
    </source>
</evidence>
<accession>A0A6B9Q4C4</accession>
<organism evidence="16">
    <name type="scientific">Plasmopara viticola lesion associated picorna-like 3</name>
    <dbReference type="NCBI Taxonomy" id="2692076"/>
    <lineage>
        <taxon>Viruses</taxon>
        <taxon>Riboviria</taxon>
        <taxon>Orthornavirae</taxon>
        <taxon>Pisuviricota</taxon>
        <taxon>Pisoniviricetes</taxon>
        <taxon>Picornavirales</taxon>
    </lineage>
</organism>
<dbReference type="GO" id="GO:0003723">
    <property type="term" value="F:RNA binding"/>
    <property type="evidence" value="ECO:0007669"/>
    <property type="project" value="InterPro"/>
</dbReference>
<keyword evidence="4" id="KW-0597">Phosphoprotein</keyword>
<evidence type="ECO:0000256" key="7">
    <source>
        <dbReference type="ARBA" id="ARBA00022695"/>
    </source>
</evidence>
<evidence type="ECO:0000259" key="15">
    <source>
        <dbReference type="PROSITE" id="PS51874"/>
    </source>
</evidence>
<dbReference type="GO" id="GO:0004386">
    <property type="term" value="F:helicase activity"/>
    <property type="evidence" value="ECO:0007669"/>
    <property type="project" value="UniProtKB-KW"/>
</dbReference>
<keyword evidence="13" id="KW-1035">Host cytoplasm</keyword>
<sequence>MCSDESIYTVSGKYLLPSPHLLFDVYTTHGDEGLDLRASDQNSIETARVLNFFFSAHRNRQLALMRRQVALETAIKSQTLGSQEAVVIPSTKQSRNGAEDLKLGDFTRTEVICTGLTSQKVVQKDIDKLTVGGTSFPDSYFAPKFNAKLHVEDIPTTSKNTSVLLEVKNPSNSLLDATKDKLFNLIKKTRNEGPEDQPSTSRMTYEEVGEAIERGEYDSDNPAMWSVEEMADESERRYNLATAKRVIDGEDLSLAYPVNRNTEFLLQKQTETFDYMEELAGGSQELRDYITQVTELVMNRERAETLRSTCTHDLFDPRCMYTHGAFYGFAGKGKKEKLVIPDQPCPFKVTSECPWHNRTKFQSDMSMYLAHHPEVGDYIYKSVDETEAVRIYPFYFREKAKLAYTNILLMREADKNWISYAKRIVMKDIPEGLLTVWNWMKANVGLIIAFLGIICTVITTALTLKNNMQFSTAYSRANDMHKLVPHMTPEEKKLYRDAFSAISQAQMSNDHSRLRATLTVLADLHETVNCRMLGVGTNEIINSGSQPMARTKLGSKASTILRSTKLQRASDDSVEALKKKIKRNTFWIMAAQKSAPMTLDFGTPMRCLGICEHWALLPTHYLEWWKDQDHEQKELRGVVGNGIFRWPEDWLDVTIIPNSGLCVVEVPKQIPPFANILKNIPYSAEDFDYCDLSNVTLIETDTSEVQNQYFGKSQITMFMSDGDTPSQKSTFIQAGFEYNIPTKPGFCGSILLCGDQIIGMHVSGDESGKGPQRLGYSSAVIGEELYPLFGLVKDKSKIYDYYELYGDEELQSTKSGKVLPKTSVIPIGTLNKHRKELSIFVPGKTSWQKSVMHGVFPSRKSPAVLSPKDERIAEAPFSPLLEAINKHGLVPTPLPKVLFGIAKDYWSNKHLQLMKPYGRKPGLLTLEQAICGIPGINYYDKLEFNSSEGWPFCKARPPGAHNKKWLFETEMIDNKLCLKSIYPPLKSQILNKIEETRDNLNGFNIVVDLLKDELKPNEKVLIPGKTRCFSGAAVDEVIRFKMFFQDYVANYMKYRFYNSSAIGMSCVGHEPTVLVNHMISKGFTKHCCGDYSDFGPAFEPNCGSVFYEIAIAWYAEHTPQGLRNEAFQSDQIARKNMGYSFTNPKHLAVDTIYQTMCGMSSGCPATAPCNTDVNKMYIAIAWLAITKKDMITFEDNVILVCYGDDIWFSVSDEYCEIFNNETLHHFFKQFDIKYTDNTKDKNNIRKYCSLEEVEFLKRRYIPHPSRRGEFLAALDKTSIEECCQWIQKDPSNLTLTKQVCESAIELAYSHGKEYYAHVVKTIREKWQTVLDAPPLALRSWDELDKIFYRELSGITQTFDDSWEAPMNLSFCELQYAEGGSKSSCSHLGEVDPHCCAPKLSTGVTISGRPNL</sequence>
<dbReference type="GO" id="GO:0006351">
    <property type="term" value="P:DNA-templated transcription"/>
    <property type="evidence" value="ECO:0007669"/>
    <property type="project" value="InterPro"/>
</dbReference>
<evidence type="ECO:0000256" key="1">
    <source>
        <dbReference type="ARBA" id="ARBA00004192"/>
    </source>
</evidence>
<dbReference type="Gene3D" id="2.40.10.10">
    <property type="entry name" value="Trypsin-like serine proteases"/>
    <property type="match status" value="1"/>
</dbReference>
<dbReference type="InterPro" id="IPR043502">
    <property type="entry name" value="DNA/RNA_pol_sf"/>
</dbReference>
<dbReference type="Pfam" id="PF00680">
    <property type="entry name" value="RdRP_1"/>
    <property type="match status" value="1"/>
</dbReference>
<reference evidence="16" key="1">
    <citation type="journal article" date="2020" name="Virus Evol.">
        <title>Analysis of the virome associated to grapevine downy mildew lesions reveals new mycovirus lineages.</title>
        <authorList>
            <person name="Chiapello M."/>
            <person name="Rodriguez-Romero J."/>
            <person name="Ayllon M.A."/>
            <person name="Turina M."/>
        </authorList>
    </citation>
    <scope>NUCLEOTIDE SEQUENCE</scope>
    <source>
        <strain evidence="16">DMS3-DN36962</strain>
    </source>
</reference>
<evidence type="ECO:0000256" key="8">
    <source>
        <dbReference type="ARBA" id="ARBA00022741"/>
    </source>
</evidence>
<keyword evidence="6" id="KW-0808">Transferase</keyword>
<dbReference type="Gene3D" id="3.30.70.270">
    <property type="match status" value="1"/>
</dbReference>
<evidence type="ECO:0000256" key="12">
    <source>
        <dbReference type="ARBA" id="ARBA00022953"/>
    </source>
</evidence>
<keyword evidence="5" id="KW-0645">Protease</keyword>
<dbReference type="GO" id="GO:0033644">
    <property type="term" value="C:host cell membrane"/>
    <property type="evidence" value="ECO:0007669"/>
    <property type="project" value="UniProtKB-SubCell"/>
</dbReference>
<dbReference type="SUPFAM" id="SSF56672">
    <property type="entry name" value="DNA/RNA polymerases"/>
    <property type="match status" value="1"/>
</dbReference>
<evidence type="ECO:0000256" key="14">
    <source>
        <dbReference type="SAM" id="Phobius"/>
    </source>
</evidence>
<dbReference type="InterPro" id="IPR044067">
    <property type="entry name" value="PCV_3C_PRO"/>
</dbReference>
<feature type="domain" description="Peptidase C3" evidence="15">
    <location>
        <begin position="569"/>
        <end position="785"/>
    </location>
</feature>
<evidence type="ECO:0000313" key="16">
    <source>
        <dbReference type="EMBL" id="QHD64759.1"/>
    </source>
</evidence>
<dbReference type="PROSITE" id="PS51874">
    <property type="entry name" value="PCV_3C_PRO"/>
    <property type="match status" value="1"/>
</dbReference>
<evidence type="ECO:0000256" key="10">
    <source>
        <dbReference type="ARBA" id="ARBA00022807"/>
    </source>
</evidence>
<dbReference type="InterPro" id="IPR009003">
    <property type="entry name" value="Peptidase_S1_PA"/>
</dbReference>
<feature type="transmembrane region" description="Helical" evidence="14">
    <location>
        <begin position="444"/>
        <end position="464"/>
    </location>
</feature>
<comment type="subcellular location">
    <subcellularLocation>
        <location evidence="1">Host cytoplasm</location>
    </subcellularLocation>
</comment>
<keyword evidence="14" id="KW-0812">Transmembrane</keyword>
<dbReference type="InterPro" id="IPR043128">
    <property type="entry name" value="Rev_trsase/Diguanyl_cyclase"/>
</dbReference>
<keyword evidence="9" id="KW-0378">Hydrolase</keyword>
<keyword evidence="11" id="KW-0067">ATP-binding</keyword>
<dbReference type="GO" id="GO:0005524">
    <property type="term" value="F:ATP binding"/>
    <property type="evidence" value="ECO:0007669"/>
    <property type="project" value="UniProtKB-KW"/>
</dbReference>
<keyword evidence="12" id="KW-0693">Viral RNA replication</keyword>
<evidence type="ECO:0000256" key="6">
    <source>
        <dbReference type="ARBA" id="ARBA00022679"/>
    </source>
</evidence>
<dbReference type="SUPFAM" id="SSF50494">
    <property type="entry name" value="Trypsin-like serine proteases"/>
    <property type="match status" value="1"/>
</dbReference>
<evidence type="ECO:0000256" key="4">
    <source>
        <dbReference type="ARBA" id="ARBA00022553"/>
    </source>
</evidence>
<dbReference type="InterPro" id="IPR001205">
    <property type="entry name" value="RNA-dir_pol_C"/>
</dbReference>
<dbReference type="GO" id="GO:0003968">
    <property type="term" value="F:RNA-directed RNA polymerase activity"/>
    <property type="evidence" value="ECO:0007669"/>
    <property type="project" value="UniProtKB-KW"/>
</dbReference>
<protein>
    <submittedName>
        <fullName evidence="16">RdRp</fullName>
    </submittedName>
</protein>
<keyword evidence="14" id="KW-0472">Membrane</keyword>
<dbReference type="InterPro" id="IPR000199">
    <property type="entry name" value="Peptidase_C3A/C3B_picornavir"/>
</dbReference>
<proteinExistence type="predicted"/>
<name>A0A6B9Q4C4_9VIRU</name>
<keyword evidence="7" id="KW-0548">Nucleotidyltransferase</keyword>
<evidence type="ECO:0000256" key="2">
    <source>
        <dbReference type="ARBA" id="ARBA00022484"/>
    </source>
</evidence>